<comment type="caution">
    <text evidence="6">The sequence shown here is derived from an EMBL/GenBank/DDBJ whole genome shotgun (WGS) entry which is preliminary data.</text>
</comment>
<gene>
    <name evidence="6" type="ORF">FHS16_000904</name>
</gene>
<evidence type="ECO:0000256" key="1">
    <source>
        <dbReference type="ARBA" id="ARBA00004776"/>
    </source>
</evidence>
<name>A0A7W5C4Z9_9BACL</name>
<sequence length="312" mass="35321">MATASVCIVTYNSANDIENCIEAVLRQSFPVESIVIIDNASIDHTAKRVMPYAEQKQVQFIANKVNNGFAGGQNQAIRQTRSDYVLVLNPDVTLDPNYLTEIIRFMEQNPSVGSATGQLVFASNTEVMDSAGLGMKHTRNAYDLAAGELAVNWQETKQVFGVSGAAAVYRRAMIDDISYSERFFDEHFFAYKEDVDAAWRARKLGWTAFYVPAAHALHHRGWKKGGRTNVPLFVRQHSYQNRFFTLIKNETLGWHSLVIAPLIAATEIMKLGYIVLKEPGLLRCWPEIFRSMPSMLAKRKWLIQKAKQRNLR</sequence>
<dbReference type="InterPro" id="IPR001173">
    <property type="entry name" value="Glyco_trans_2-like"/>
</dbReference>
<dbReference type="PANTHER" id="PTHR43179:SF12">
    <property type="entry name" value="GALACTOFURANOSYLTRANSFERASE GLFT2"/>
    <property type="match status" value="1"/>
</dbReference>
<dbReference type="RefSeq" id="WP_183559245.1">
    <property type="nucleotide sequence ID" value="NZ_CBCSLB010000004.1"/>
</dbReference>
<feature type="domain" description="Glycosyltransferase 2-like" evidence="5">
    <location>
        <begin position="5"/>
        <end position="176"/>
    </location>
</feature>
<dbReference type="PANTHER" id="PTHR43179">
    <property type="entry name" value="RHAMNOSYLTRANSFERASE WBBL"/>
    <property type="match status" value="1"/>
</dbReference>
<dbReference type="InterPro" id="IPR029044">
    <property type="entry name" value="Nucleotide-diphossugar_trans"/>
</dbReference>
<dbReference type="Pfam" id="PF00535">
    <property type="entry name" value="Glycos_transf_2"/>
    <property type="match status" value="1"/>
</dbReference>
<dbReference type="Proteomes" id="UP000518605">
    <property type="component" value="Unassembled WGS sequence"/>
</dbReference>
<reference evidence="6 7" key="1">
    <citation type="submission" date="2020-08" db="EMBL/GenBank/DDBJ databases">
        <title>Genomic Encyclopedia of Type Strains, Phase III (KMG-III): the genomes of soil and plant-associated and newly described type strains.</title>
        <authorList>
            <person name="Whitman W."/>
        </authorList>
    </citation>
    <scope>NUCLEOTIDE SEQUENCE [LARGE SCALE GENOMIC DNA]</scope>
    <source>
        <strain evidence="6 7">CECT 8234</strain>
    </source>
</reference>
<keyword evidence="7" id="KW-1185">Reference proteome</keyword>
<evidence type="ECO:0000313" key="7">
    <source>
        <dbReference type="Proteomes" id="UP000518605"/>
    </source>
</evidence>
<dbReference type="SUPFAM" id="SSF53448">
    <property type="entry name" value="Nucleotide-diphospho-sugar transferases"/>
    <property type="match status" value="1"/>
</dbReference>
<dbReference type="CDD" id="cd04186">
    <property type="entry name" value="GT_2_like_c"/>
    <property type="match status" value="1"/>
</dbReference>
<keyword evidence="3" id="KW-0328">Glycosyltransferase</keyword>
<proteinExistence type="inferred from homology"/>
<keyword evidence="4 6" id="KW-0808">Transferase</keyword>
<evidence type="ECO:0000256" key="4">
    <source>
        <dbReference type="ARBA" id="ARBA00022679"/>
    </source>
</evidence>
<evidence type="ECO:0000256" key="3">
    <source>
        <dbReference type="ARBA" id="ARBA00022676"/>
    </source>
</evidence>
<evidence type="ECO:0000313" key="6">
    <source>
        <dbReference type="EMBL" id="MBB3150870.1"/>
    </source>
</evidence>
<comment type="pathway">
    <text evidence="1">Cell wall biogenesis; cell wall polysaccharide biosynthesis.</text>
</comment>
<dbReference type="EMBL" id="JACHXW010000002">
    <property type="protein sequence ID" value="MBB3150870.1"/>
    <property type="molecule type" value="Genomic_DNA"/>
</dbReference>
<dbReference type="Gene3D" id="3.90.550.10">
    <property type="entry name" value="Spore Coat Polysaccharide Biosynthesis Protein SpsA, Chain A"/>
    <property type="match status" value="1"/>
</dbReference>
<dbReference type="AlphaFoldDB" id="A0A7W5C4Z9"/>
<organism evidence="6 7">
    <name type="scientific">Paenibacillus endophyticus</name>
    <dbReference type="NCBI Taxonomy" id="1294268"/>
    <lineage>
        <taxon>Bacteria</taxon>
        <taxon>Bacillati</taxon>
        <taxon>Bacillota</taxon>
        <taxon>Bacilli</taxon>
        <taxon>Bacillales</taxon>
        <taxon>Paenibacillaceae</taxon>
        <taxon>Paenibacillus</taxon>
    </lineage>
</organism>
<accession>A0A7W5C4Z9</accession>
<comment type="similarity">
    <text evidence="2">Belongs to the glycosyltransferase 2 family.</text>
</comment>
<dbReference type="GO" id="GO:0016757">
    <property type="term" value="F:glycosyltransferase activity"/>
    <property type="evidence" value="ECO:0007669"/>
    <property type="project" value="UniProtKB-KW"/>
</dbReference>
<evidence type="ECO:0000259" key="5">
    <source>
        <dbReference type="Pfam" id="PF00535"/>
    </source>
</evidence>
<evidence type="ECO:0000256" key="2">
    <source>
        <dbReference type="ARBA" id="ARBA00006739"/>
    </source>
</evidence>
<protein>
    <submittedName>
        <fullName evidence="6">GT2 family glycosyltransferase</fullName>
    </submittedName>
</protein>